<keyword evidence="3" id="KW-0456">Lyase</keyword>
<dbReference type="AlphaFoldDB" id="A0A2N3I4T5"/>
<organism evidence="3 4">
    <name type="scientific">Labilibaculum manganireducens</name>
    <dbReference type="NCBI Taxonomy" id="1940525"/>
    <lineage>
        <taxon>Bacteria</taxon>
        <taxon>Pseudomonadati</taxon>
        <taxon>Bacteroidota</taxon>
        <taxon>Bacteroidia</taxon>
        <taxon>Marinilabiliales</taxon>
        <taxon>Marinifilaceae</taxon>
        <taxon>Labilibaculum</taxon>
    </lineage>
</organism>
<evidence type="ECO:0000313" key="3">
    <source>
        <dbReference type="EMBL" id="PKQ65324.1"/>
    </source>
</evidence>
<comment type="caution">
    <text evidence="3">The sequence shown here is derived from an EMBL/GenBank/DDBJ whole genome shotgun (WGS) entry which is preliminary data.</text>
</comment>
<proteinExistence type="predicted"/>
<gene>
    <name evidence="3" type="ORF">BZG01_12745</name>
</gene>
<dbReference type="Gene3D" id="2.160.20.10">
    <property type="entry name" value="Single-stranded right-handed beta-helix, Pectin lyase-like"/>
    <property type="match status" value="1"/>
</dbReference>
<evidence type="ECO:0000256" key="2">
    <source>
        <dbReference type="ARBA" id="ARBA00023180"/>
    </source>
</evidence>
<dbReference type="SUPFAM" id="SSF51126">
    <property type="entry name" value="Pectin lyase-like"/>
    <property type="match status" value="1"/>
</dbReference>
<evidence type="ECO:0000256" key="1">
    <source>
        <dbReference type="ARBA" id="ARBA00022723"/>
    </source>
</evidence>
<dbReference type="PANTHER" id="PTHR42970">
    <property type="entry name" value="PECTATE LYASE C-RELATED"/>
    <property type="match status" value="1"/>
</dbReference>
<protein>
    <submittedName>
        <fullName evidence="3">Pectate lyase</fullName>
    </submittedName>
</protein>
<name>A0A2N3I4T5_9BACT</name>
<keyword evidence="2" id="KW-0325">Glycoprotein</keyword>
<sequence>MCSALAQRSELPAFPGAEGHGKYVTGGRGGKVIYVTNLSDNDQKGSLRYAINQTGARIILFKISGTIQLKSNLKITSNNITIAGQTAPGDGICLRDYPVIISCDNVIIRFMRFRMGDAAKQENDALGGRFRENIIVDHCSMSWSTDECVSFYANENFTLQWSIISESLRNSVHEKGAHGYGGVWGGKNASFHHNLLADHDSRNPRLGEYAGDKFALTDLVDLRNNVIYNWGGNSCYGGEAMNVNIVNCYYKPGLATSSSKSTRIVSIDKYTKNNTSEIYDIWGHFYIDGTIIEGVEEASEDNWTYGVYNQFASKYGSLSDEEKDAIKANISFDSGEITTHTADEAYKRVLDYAGASLMRDAVDKRIIDDVRNGTASVMDGGNGSTNGIIDTQSAVGGWPNLMSAEAPVDTDEDGMPDSWEKNNGLNSNNADDALQTTVDAEYSNLETYLNSLVSDIVNNQNKDAVVDVVTGVGEIQQPKIQIFGGRHRIYIKGIDLSTNVSVFDIKGVLVKQLQINSDINFTIKHGFYIVRAVSEKEVKSTKIIAE</sequence>
<dbReference type="InterPro" id="IPR052063">
    <property type="entry name" value="Polysaccharide_Lyase_1"/>
</dbReference>
<dbReference type="Proteomes" id="UP000233618">
    <property type="component" value="Unassembled WGS sequence"/>
</dbReference>
<accession>A0A2N3I4T5</accession>
<keyword evidence="1" id="KW-0479">Metal-binding</keyword>
<dbReference type="EMBL" id="MVDE01000019">
    <property type="protein sequence ID" value="PKQ65324.1"/>
    <property type="molecule type" value="Genomic_DNA"/>
</dbReference>
<dbReference type="InterPro" id="IPR012334">
    <property type="entry name" value="Pectin_lyas_fold"/>
</dbReference>
<keyword evidence="4" id="KW-1185">Reference proteome</keyword>
<dbReference type="GO" id="GO:0016829">
    <property type="term" value="F:lyase activity"/>
    <property type="evidence" value="ECO:0007669"/>
    <property type="project" value="UniProtKB-KW"/>
</dbReference>
<dbReference type="InterPro" id="IPR011050">
    <property type="entry name" value="Pectin_lyase_fold/virulence"/>
</dbReference>
<reference evidence="3 4" key="1">
    <citation type="journal article" date="2017" name="Front. Microbiol.">
        <title>Labilibaculum manganireducens gen. nov., sp. nov. and Labilibaculum filiforme sp. nov., Novel Bacteroidetes Isolated from Subsurface Sediments of the Baltic Sea.</title>
        <authorList>
            <person name="Vandieken V."/>
            <person name="Marshall I.P."/>
            <person name="Niemann H."/>
            <person name="Engelen B."/>
            <person name="Cypionka H."/>
        </authorList>
    </citation>
    <scope>NUCLEOTIDE SEQUENCE [LARGE SCALE GENOMIC DNA]</scope>
    <source>
        <strain evidence="3 4">59.10-2M</strain>
    </source>
</reference>
<dbReference type="PANTHER" id="PTHR42970:SF1">
    <property type="entry name" value="PECTATE LYASE C-RELATED"/>
    <property type="match status" value="1"/>
</dbReference>
<dbReference type="GO" id="GO:0046872">
    <property type="term" value="F:metal ion binding"/>
    <property type="evidence" value="ECO:0007669"/>
    <property type="project" value="UniProtKB-KW"/>
</dbReference>
<evidence type="ECO:0000313" key="4">
    <source>
        <dbReference type="Proteomes" id="UP000233618"/>
    </source>
</evidence>